<evidence type="ECO:0000313" key="2">
    <source>
        <dbReference type="EMBL" id="QDU37556.1"/>
    </source>
</evidence>
<sequence precursor="true">MRRVTYRISSLAVPFSAATALAVLLLLGTSGCHAIGDPSCAVHEELADQHGLRALYAPGLSLNHIDENCWHHCPPAWCPACPPLLRCPRPLRRIPSADEVLAVPAVADPARRDPDPSTLRD</sequence>
<feature type="chain" id="PRO_5022123413" description="Secreted protein" evidence="1">
    <location>
        <begin position="35"/>
        <end position="121"/>
    </location>
</feature>
<feature type="signal peptide" evidence="1">
    <location>
        <begin position="1"/>
        <end position="34"/>
    </location>
</feature>
<evidence type="ECO:0000256" key="1">
    <source>
        <dbReference type="SAM" id="SignalP"/>
    </source>
</evidence>
<proteinExistence type="predicted"/>
<dbReference type="PROSITE" id="PS51257">
    <property type="entry name" value="PROKAR_LIPOPROTEIN"/>
    <property type="match status" value="1"/>
</dbReference>
<name>A0A517Z502_9PLAN</name>
<evidence type="ECO:0008006" key="4">
    <source>
        <dbReference type="Google" id="ProtNLM"/>
    </source>
</evidence>
<protein>
    <recommendedName>
        <fullName evidence="4">Secreted protein</fullName>
    </recommendedName>
</protein>
<dbReference type="AlphaFoldDB" id="A0A517Z502"/>
<gene>
    <name evidence="2" type="ORF">Mal4_18700</name>
</gene>
<evidence type="ECO:0000313" key="3">
    <source>
        <dbReference type="Proteomes" id="UP000320496"/>
    </source>
</evidence>
<reference evidence="2 3" key="1">
    <citation type="submission" date="2019-02" db="EMBL/GenBank/DDBJ databases">
        <title>Deep-cultivation of Planctomycetes and their phenomic and genomic characterization uncovers novel biology.</title>
        <authorList>
            <person name="Wiegand S."/>
            <person name="Jogler M."/>
            <person name="Boedeker C."/>
            <person name="Pinto D."/>
            <person name="Vollmers J."/>
            <person name="Rivas-Marin E."/>
            <person name="Kohn T."/>
            <person name="Peeters S.H."/>
            <person name="Heuer A."/>
            <person name="Rast P."/>
            <person name="Oberbeckmann S."/>
            <person name="Bunk B."/>
            <person name="Jeske O."/>
            <person name="Meyerdierks A."/>
            <person name="Storesund J.E."/>
            <person name="Kallscheuer N."/>
            <person name="Luecker S."/>
            <person name="Lage O.M."/>
            <person name="Pohl T."/>
            <person name="Merkel B.J."/>
            <person name="Hornburger P."/>
            <person name="Mueller R.-W."/>
            <person name="Bruemmer F."/>
            <person name="Labrenz M."/>
            <person name="Spormann A.M."/>
            <person name="Op den Camp H."/>
            <person name="Overmann J."/>
            <person name="Amann R."/>
            <person name="Jetten M.S.M."/>
            <person name="Mascher T."/>
            <person name="Medema M.H."/>
            <person name="Devos D.P."/>
            <person name="Kaster A.-K."/>
            <person name="Ovreas L."/>
            <person name="Rohde M."/>
            <person name="Galperin M.Y."/>
            <person name="Jogler C."/>
        </authorList>
    </citation>
    <scope>NUCLEOTIDE SEQUENCE [LARGE SCALE GENOMIC DNA]</scope>
    <source>
        <strain evidence="2 3">Mal4</strain>
    </source>
</reference>
<dbReference type="Proteomes" id="UP000320496">
    <property type="component" value="Chromosome"/>
</dbReference>
<organism evidence="2 3">
    <name type="scientific">Maioricimonas rarisocia</name>
    <dbReference type="NCBI Taxonomy" id="2528026"/>
    <lineage>
        <taxon>Bacteria</taxon>
        <taxon>Pseudomonadati</taxon>
        <taxon>Planctomycetota</taxon>
        <taxon>Planctomycetia</taxon>
        <taxon>Planctomycetales</taxon>
        <taxon>Planctomycetaceae</taxon>
        <taxon>Maioricimonas</taxon>
    </lineage>
</organism>
<accession>A0A517Z502</accession>
<dbReference type="RefSeq" id="WP_231746753.1">
    <property type="nucleotide sequence ID" value="NZ_CP036275.1"/>
</dbReference>
<dbReference type="EMBL" id="CP036275">
    <property type="protein sequence ID" value="QDU37556.1"/>
    <property type="molecule type" value="Genomic_DNA"/>
</dbReference>
<dbReference type="KEGG" id="mri:Mal4_18700"/>
<keyword evidence="1" id="KW-0732">Signal</keyword>
<keyword evidence="3" id="KW-1185">Reference proteome</keyword>